<dbReference type="GeneID" id="66912855"/>
<dbReference type="Proteomes" id="UP000052230">
    <property type="component" value="Unassembled WGS sequence"/>
</dbReference>
<dbReference type="Proteomes" id="UP000653002">
    <property type="component" value="Unassembled WGS sequence"/>
</dbReference>
<keyword evidence="4" id="KW-1185">Reference proteome</keyword>
<evidence type="ECO:0000256" key="1">
    <source>
        <dbReference type="SAM" id="MobiDB-lite"/>
    </source>
</evidence>
<dbReference type="KEGG" id="xcm:J164_03985"/>
<dbReference type="RefSeq" id="WP_015463669.1">
    <property type="nucleotide sequence ID" value="NZ_CAVLHM010000021.1"/>
</dbReference>
<sequence length="86" mass="9701">MRIFSELLFQHGHIADVALAQRLAEPDTAAEAMQRHTARESLGSPVSPQPNVQTMTDPPSQTRRERRIARLSRRLLRGVTALSPFR</sequence>
<protein>
    <submittedName>
        <fullName evidence="2">Uncharacterized protein</fullName>
    </submittedName>
</protein>
<feature type="compositionally biased region" description="Polar residues" evidence="1">
    <location>
        <begin position="44"/>
        <end position="61"/>
    </location>
</feature>
<feature type="region of interest" description="Disordered" evidence="1">
    <location>
        <begin position="26"/>
        <end position="65"/>
    </location>
</feature>
<reference evidence="2 4" key="1">
    <citation type="submission" date="2014-09" db="EMBL/GenBank/DDBJ databases">
        <authorList>
            <person name="Regsiter A."/>
        </authorList>
    </citation>
    <scope>NUCLEOTIDE SEQUENCE [LARGE SCALE GENOMIC DNA]</scope>
</reference>
<evidence type="ECO:0000313" key="2">
    <source>
        <dbReference type="EMBL" id="CEG18617.1"/>
    </source>
</evidence>
<name>A0A0U5FIU7_XANCI</name>
<dbReference type="KEGG" id="xcr:J163_03984"/>
<dbReference type="KEGG" id="xcn:J169_04009"/>
<dbReference type="PATRIC" id="fig|434928.28.peg.4155"/>
<comment type="caution">
    <text evidence="2">The sequence shown here is derived from an EMBL/GenBank/DDBJ whole genome shotgun (WGS) entry which is preliminary data.</text>
</comment>
<proteinExistence type="predicted"/>
<gene>
    <name evidence="3" type="ORF">GUH15_10785</name>
    <name evidence="2" type="ORF">XAC3562_860027</name>
</gene>
<evidence type="ECO:0000313" key="4">
    <source>
        <dbReference type="Proteomes" id="UP000052230"/>
    </source>
</evidence>
<dbReference type="AlphaFoldDB" id="A0A0U5FIU7"/>
<dbReference type="KEGG" id="xcf:J172_04002"/>
<dbReference type="KEGG" id="xcu:J159_03984"/>
<reference evidence="3" key="2">
    <citation type="submission" date="2020-01" db="EMBL/GenBank/DDBJ databases">
        <authorList>
            <person name="Richard D."/>
        </authorList>
    </citation>
    <scope>NUCLEOTIDE SEQUENCE</scope>
    <source>
        <strain evidence="3">JP541</strain>
    </source>
</reference>
<dbReference type="EMBL" id="CCXZ01000184">
    <property type="protein sequence ID" value="CEG18617.1"/>
    <property type="molecule type" value="Genomic_DNA"/>
</dbReference>
<dbReference type="EMBL" id="JAABFR010000800">
    <property type="protein sequence ID" value="MBD4336533.1"/>
    <property type="molecule type" value="Genomic_DNA"/>
</dbReference>
<dbReference type="KEGG" id="xcw:J162_03989"/>
<organism evidence="2 4">
    <name type="scientific">Xanthomonas citri pv. citri</name>
    <dbReference type="NCBI Taxonomy" id="611301"/>
    <lineage>
        <taxon>Bacteria</taxon>
        <taxon>Pseudomonadati</taxon>
        <taxon>Pseudomonadota</taxon>
        <taxon>Gammaproteobacteria</taxon>
        <taxon>Lysobacterales</taxon>
        <taxon>Lysobacteraceae</taxon>
        <taxon>Xanthomonas</taxon>
    </lineage>
</organism>
<evidence type="ECO:0000313" key="3">
    <source>
        <dbReference type="EMBL" id="MBD4336533.1"/>
    </source>
</evidence>
<accession>A0A0U5FIU7</accession>